<reference evidence="2 3" key="1">
    <citation type="journal article" date="2019" name="Sci. Rep.">
        <title>Orb-weaving spider Araneus ventricosus genome elucidates the spidroin gene catalogue.</title>
        <authorList>
            <person name="Kono N."/>
            <person name="Nakamura H."/>
            <person name="Ohtoshi R."/>
            <person name="Moran D.A.P."/>
            <person name="Shinohara A."/>
            <person name="Yoshida Y."/>
            <person name="Fujiwara M."/>
            <person name="Mori M."/>
            <person name="Tomita M."/>
            <person name="Arakawa K."/>
        </authorList>
    </citation>
    <scope>NUCLEOTIDE SEQUENCE [LARGE SCALE GENOMIC DNA]</scope>
</reference>
<keyword evidence="3" id="KW-1185">Reference proteome</keyword>
<organism evidence="2 3">
    <name type="scientific">Araneus ventricosus</name>
    <name type="common">Orbweaver spider</name>
    <name type="synonym">Epeira ventricosa</name>
    <dbReference type="NCBI Taxonomy" id="182803"/>
    <lineage>
        <taxon>Eukaryota</taxon>
        <taxon>Metazoa</taxon>
        <taxon>Ecdysozoa</taxon>
        <taxon>Arthropoda</taxon>
        <taxon>Chelicerata</taxon>
        <taxon>Arachnida</taxon>
        <taxon>Araneae</taxon>
        <taxon>Araneomorphae</taxon>
        <taxon>Entelegynae</taxon>
        <taxon>Araneoidea</taxon>
        <taxon>Araneidae</taxon>
        <taxon>Araneus</taxon>
    </lineage>
</organism>
<evidence type="ECO:0000313" key="2">
    <source>
        <dbReference type="EMBL" id="GBN62883.1"/>
    </source>
</evidence>
<evidence type="ECO:0000256" key="1">
    <source>
        <dbReference type="SAM" id="MobiDB-lite"/>
    </source>
</evidence>
<dbReference type="EMBL" id="BGPR01013930">
    <property type="protein sequence ID" value="GBN62883.1"/>
    <property type="molecule type" value="Genomic_DNA"/>
</dbReference>
<gene>
    <name evidence="2" type="ORF">AVEN_2543_1</name>
</gene>
<dbReference type="AlphaFoldDB" id="A0A4Y2QHU5"/>
<feature type="region of interest" description="Disordered" evidence="1">
    <location>
        <begin position="1"/>
        <end position="33"/>
    </location>
</feature>
<protein>
    <submittedName>
        <fullName evidence="2">Uncharacterized protein</fullName>
    </submittedName>
</protein>
<sequence length="89" mass="9993">MHGGSSVESGLEPGALRPQSRDLTTRPPRPVAALSQRQAPVEFFYRHSGRHLYVANGFNKNLIMYPIGNRNWSFSLIIKILEDKILCVA</sequence>
<proteinExistence type="predicted"/>
<accession>A0A4Y2QHU5</accession>
<name>A0A4Y2QHU5_ARAVE</name>
<comment type="caution">
    <text evidence="2">The sequence shown here is derived from an EMBL/GenBank/DDBJ whole genome shotgun (WGS) entry which is preliminary data.</text>
</comment>
<dbReference type="Proteomes" id="UP000499080">
    <property type="component" value="Unassembled WGS sequence"/>
</dbReference>
<evidence type="ECO:0000313" key="3">
    <source>
        <dbReference type="Proteomes" id="UP000499080"/>
    </source>
</evidence>